<organism evidence="2 3">
    <name type="scientific">Urocitellus parryii</name>
    <name type="common">Arctic ground squirrel</name>
    <name type="synonym">Spermophilus parryii</name>
    <dbReference type="NCBI Taxonomy" id="9999"/>
    <lineage>
        <taxon>Eukaryota</taxon>
        <taxon>Metazoa</taxon>
        <taxon>Chordata</taxon>
        <taxon>Craniata</taxon>
        <taxon>Vertebrata</taxon>
        <taxon>Euteleostomi</taxon>
        <taxon>Mammalia</taxon>
        <taxon>Eutheria</taxon>
        <taxon>Euarchontoglires</taxon>
        <taxon>Glires</taxon>
        <taxon>Rodentia</taxon>
        <taxon>Sciuromorpha</taxon>
        <taxon>Sciuridae</taxon>
        <taxon>Xerinae</taxon>
        <taxon>Marmotini</taxon>
        <taxon>Urocitellus</taxon>
    </lineage>
</organism>
<keyword evidence="3" id="KW-1185">Reference proteome</keyword>
<dbReference type="InterPro" id="IPR050169">
    <property type="entry name" value="Krueppel_C2H2_ZnF"/>
</dbReference>
<dbReference type="SMART" id="SM00349">
    <property type="entry name" value="KRAB"/>
    <property type="match status" value="1"/>
</dbReference>
<evidence type="ECO:0000313" key="2">
    <source>
        <dbReference type="Ensembl" id="ENSUPAP00010013247.1"/>
    </source>
</evidence>
<dbReference type="PROSITE" id="PS50805">
    <property type="entry name" value="KRAB"/>
    <property type="match status" value="1"/>
</dbReference>
<dbReference type="Proteomes" id="UP000694417">
    <property type="component" value="Unplaced"/>
</dbReference>
<reference evidence="2" key="2">
    <citation type="submission" date="2025-09" db="UniProtKB">
        <authorList>
            <consortium name="Ensembl"/>
        </authorList>
    </citation>
    <scope>IDENTIFICATION</scope>
</reference>
<dbReference type="InterPro" id="IPR036051">
    <property type="entry name" value="KRAB_dom_sf"/>
</dbReference>
<feature type="domain" description="KRAB" evidence="1">
    <location>
        <begin position="35"/>
        <end position="109"/>
    </location>
</feature>
<dbReference type="SUPFAM" id="SSF109640">
    <property type="entry name" value="KRAB domain (Kruppel-associated box)"/>
    <property type="match status" value="1"/>
</dbReference>
<dbReference type="Gene3D" id="6.10.140.140">
    <property type="match status" value="1"/>
</dbReference>
<dbReference type="InterPro" id="IPR001909">
    <property type="entry name" value="KRAB"/>
</dbReference>
<dbReference type="Ensembl" id="ENSUPAT00010015178.1">
    <property type="protein sequence ID" value="ENSUPAP00010013247.1"/>
    <property type="gene ID" value="ENSUPAG00010010720.1"/>
</dbReference>
<dbReference type="PANTHER" id="PTHR23232:SF142">
    <property type="entry name" value="GASTRULA ZINC FINGER PROTEIN XLCGF57.1-LIKE-RELATED"/>
    <property type="match status" value="1"/>
</dbReference>
<proteinExistence type="predicted"/>
<sequence>MALLKKIIKILTTIAPPAPQVPAAVLRTARYQEFETFEDVSVHLTREEWGCLDLVQRDLYREAMLENNVVSLGILLRLPTTGIHCIINLINWIRCFPECHHYVKLQFFK</sequence>
<evidence type="ECO:0000313" key="3">
    <source>
        <dbReference type="Proteomes" id="UP000694417"/>
    </source>
</evidence>
<accession>A0A8D2KH32</accession>
<dbReference type="PANTHER" id="PTHR23232">
    <property type="entry name" value="KRAB DOMAIN C2H2 ZINC FINGER"/>
    <property type="match status" value="1"/>
</dbReference>
<name>A0A8D2KH32_UROPR</name>
<evidence type="ECO:0000259" key="1">
    <source>
        <dbReference type="PROSITE" id="PS50805"/>
    </source>
</evidence>
<protein>
    <recommendedName>
        <fullName evidence="1">KRAB domain-containing protein</fullName>
    </recommendedName>
</protein>
<dbReference type="GO" id="GO:0006355">
    <property type="term" value="P:regulation of DNA-templated transcription"/>
    <property type="evidence" value="ECO:0007669"/>
    <property type="project" value="InterPro"/>
</dbReference>
<dbReference type="Pfam" id="PF01352">
    <property type="entry name" value="KRAB"/>
    <property type="match status" value="1"/>
</dbReference>
<dbReference type="AlphaFoldDB" id="A0A8D2KH32"/>
<dbReference type="GeneTree" id="ENSGT01070000255591"/>
<dbReference type="CDD" id="cd07765">
    <property type="entry name" value="KRAB_A-box"/>
    <property type="match status" value="1"/>
</dbReference>
<reference evidence="2" key="1">
    <citation type="submission" date="2025-08" db="UniProtKB">
        <authorList>
            <consortium name="Ensembl"/>
        </authorList>
    </citation>
    <scope>IDENTIFICATION</scope>
</reference>